<keyword evidence="7" id="KW-0446">Lipid-binding</keyword>
<dbReference type="PROSITE" id="PS01359">
    <property type="entry name" value="ZF_PHD_1"/>
    <property type="match status" value="1"/>
</dbReference>
<dbReference type="PANTHER" id="PTHR46980">
    <property type="entry name" value="TRICALBIN-1-RELATED"/>
    <property type="match status" value="1"/>
</dbReference>
<evidence type="ECO:0000313" key="12">
    <source>
        <dbReference type="EMBL" id="KAG1575966.1"/>
    </source>
</evidence>
<feature type="transmembrane region" description="Helical" evidence="9">
    <location>
        <begin position="116"/>
        <end position="147"/>
    </location>
</feature>
<dbReference type="Gene3D" id="2.60.40.150">
    <property type="entry name" value="C2 domain"/>
    <property type="match status" value="5"/>
</dbReference>
<dbReference type="Pfam" id="PF20826">
    <property type="entry name" value="PHD_5"/>
    <property type="match status" value="1"/>
</dbReference>
<dbReference type="GO" id="GO:0016020">
    <property type="term" value="C:membrane"/>
    <property type="evidence" value="ECO:0007669"/>
    <property type="project" value="UniProtKB-SubCell"/>
</dbReference>
<evidence type="ECO:0000256" key="1">
    <source>
        <dbReference type="ARBA" id="ARBA00004370"/>
    </source>
</evidence>
<dbReference type="InterPro" id="IPR011011">
    <property type="entry name" value="Znf_FYVE_PHD"/>
</dbReference>
<evidence type="ECO:0000256" key="7">
    <source>
        <dbReference type="ARBA" id="ARBA00023121"/>
    </source>
</evidence>
<dbReference type="Pfam" id="PF00168">
    <property type="entry name" value="C2"/>
    <property type="match status" value="5"/>
</dbReference>
<evidence type="ECO:0000259" key="10">
    <source>
        <dbReference type="PROSITE" id="PS50004"/>
    </source>
</evidence>
<evidence type="ECO:0000256" key="5">
    <source>
        <dbReference type="ARBA" id="ARBA00022833"/>
    </source>
</evidence>
<dbReference type="GO" id="GO:0006869">
    <property type="term" value="P:lipid transport"/>
    <property type="evidence" value="ECO:0007669"/>
    <property type="project" value="UniProtKB-KW"/>
</dbReference>
<keyword evidence="4" id="KW-0863">Zinc-finger</keyword>
<dbReference type="SUPFAM" id="SSF49562">
    <property type="entry name" value="C2 domain (Calcium/lipid-binding domain, CaLB)"/>
    <property type="match status" value="5"/>
</dbReference>
<evidence type="ECO:0000256" key="2">
    <source>
        <dbReference type="ARBA" id="ARBA00022448"/>
    </source>
</evidence>
<proteinExistence type="predicted"/>
<evidence type="ECO:0000313" key="13">
    <source>
        <dbReference type="Proteomes" id="UP000740926"/>
    </source>
</evidence>
<keyword evidence="9" id="KW-1133">Transmembrane helix</keyword>
<dbReference type="InterPro" id="IPR001965">
    <property type="entry name" value="Znf_PHD"/>
</dbReference>
<organism evidence="12 13">
    <name type="scientific">Rhizopus delemar</name>
    <dbReference type="NCBI Taxonomy" id="936053"/>
    <lineage>
        <taxon>Eukaryota</taxon>
        <taxon>Fungi</taxon>
        <taxon>Fungi incertae sedis</taxon>
        <taxon>Mucoromycota</taxon>
        <taxon>Mucoromycotina</taxon>
        <taxon>Mucoromycetes</taxon>
        <taxon>Mucorales</taxon>
        <taxon>Mucorineae</taxon>
        <taxon>Rhizopodaceae</taxon>
        <taxon>Rhizopus</taxon>
    </lineage>
</organism>
<name>A0A9P6ZEX0_9FUNG</name>
<evidence type="ECO:0000256" key="8">
    <source>
        <dbReference type="ARBA" id="ARBA00023136"/>
    </source>
</evidence>
<dbReference type="Pfam" id="PF25669">
    <property type="entry name" value="SMP_MUG190-like"/>
    <property type="match status" value="1"/>
</dbReference>
<dbReference type="CDD" id="cd15550">
    <property type="entry name" value="PHD_MLL5"/>
    <property type="match status" value="1"/>
</dbReference>
<feature type="domain" description="C2" evidence="10">
    <location>
        <begin position="904"/>
        <end position="1034"/>
    </location>
</feature>
<evidence type="ECO:0000256" key="3">
    <source>
        <dbReference type="ARBA" id="ARBA00022723"/>
    </source>
</evidence>
<sequence length="1428" mass="161570">MEEPISLDTNELPRVPDFRSFGKHQDGFATEIGSSDADKIRLAIAAAQLKPVEDIAVTTRPVVHTIAGYSISKPLPDDSRIGWTAFSSLSNPGGPLKLAATEKKDRTEEGWSDDTVIYCVGLGFFVLAKLSGILGLIIGSLFLVSFYKISSRRFHKHTADDIQREMNHVSLETSEKVEWLNRFLTNFWLIFEPVLSTYVIENLDTYLVDYLPGFLDSVRLNTFTLGSKPVSIDKVHTFLHTEPNIVCMDWTVSFTPNDTVGMTREELERKVNPKIVLQIRLGKGFMGTAFPVLVEDMSFRGRMRIKLELMTQSPHIKVVEACFMEKPLFDYVLKPLGGETFGFDVNNIPGLQGFVRDQAHAILGPMLYHPNVFKFDAEKFFSGELDISRANGVLAITVYSCSKINTNDTNLYPFIRFYLNDAQQELEKTSICEDTRVPHWNETKFLLLHDLRSILAMELRTTNNVKKAGKRLAKAHFDLKDVENAPDLEMNGLEIPLFRHGKLVNSGILRVTIHECRNLGSHHKMNPHATIKINGIDRFQTPTFKYTANPKFERSFEILVLDKTEVHVHVSVLDGTRSLGQWSAYLMEIFKQQETNEYWWDLSQARGINARLRLSVQWRPVVLSGLSQMGGSGIYAPPIGVIRLSIWSAKYGDNIKRDPYIRIRAGTQIRAKTETLDNTLSPEWGEFHYIPIHSLNEDLILKLMEATDSGKDKSLGSTVLQLKDLIEEQGEQHFVARVNKLEREPVLTGQKAGGTIRYTAKFLPSLNMTILEGARYTPDGIIDLASYNSGIITVKIHELRLKEVAEVYCQLLVDSLEPQYRTEPRKGKTLAFGEVSDAFVKDAGFSRVAIEIKYENKHSRKSDENKVGYWYESCERLIRHIQKRVRSGQSFDEDEGVWYDLIGGAGEIRLSFEYVPLINYKMNPDESLENQGNLTVTLLSAQGLKAADKSGTSDPYVKFTINGEVVHKSTTLKKTLNPVWHGETFQVPIVSRVTTSFRIEVFDYNQLSGDIPLGSGGLSLRGDRVESFCAHDWDVPLDGMEGVDQSKVRIRLKWDPQLLTRQKTHTSFMRTATRRVTTKMGATAFNWSQPLPKAITVPTRMTVNIVEARGLVGDESKMNPMVTLSIDHTTILKSKRVKKTNQPLWNESIALTQLNGEKVVEIKVKDVHTFHSEDIGTFKTQRSTRNRKLATKLVSADDSDEDLNSLSDGNSITRCICKQSHNVGLMVQCDKCEVWQHCPCIGLAAEKIPKHYYCELCRPTSNGRPKRLLYDSAATTSGTVQPNGTVADLKKPMKRRKKVIGGEQQQQQHEKRSIKNHLRPLITETISTTKINSGVWDYEDGKSYESSYIPAKVKYPHAKMTLSEMNKRTQQIMEYINRLKEEANTCTTMPPESPSTPIPVIGKEEKSIDLIEKINQEILNFQRKFGIV</sequence>
<keyword evidence="13" id="KW-1185">Reference proteome</keyword>
<dbReference type="InterPro" id="IPR000008">
    <property type="entry name" value="C2_dom"/>
</dbReference>
<dbReference type="InterPro" id="IPR031468">
    <property type="entry name" value="SMP_LBD"/>
</dbReference>
<dbReference type="InterPro" id="IPR013083">
    <property type="entry name" value="Znf_RING/FYVE/PHD"/>
</dbReference>
<dbReference type="InterPro" id="IPR019786">
    <property type="entry name" value="Zinc_finger_PHD-type_CS"/>
</dbReference>
<dbReference type="CDD" id="cd00030">
    <property type="entry name" value="C2"/>
    <property type="match status" value="1"/>
</dbReference>
<dbReference type="InterPro" id="IPR052455">
    <property type="entry name" value="Tricalbin_domain"/>
</dbReference>
<dbReference type="SMART" id="SM00239">
    <property type="entry name" value="C2"/>
    <property type="match status" value="5"/>
</dbReference>
<keyword evidence="8 9" id="KW-0472">Membrane</keyword>
<feature type="domain" description="SMP-LTD" evidence="11">
    <location>
        <begin position="173"/>
        <end position="378"/>
    </location>
</feature>
<dbReference type="PROSITE" id="PS51847">
    <property type="entry name" value="SMP"/>
    <property type="match status" value="1"/>
</dbReference>
<evidence type="ECO:0000256" key="4">
    <source>
        <dbReference type="ARBA" id="ARBA00022771"/>
    </source>
</evidence>
<protein>
    <recommendedName>
        <fullName evidence="14">C2 domain-containing protein</fullName>
    </recommendedName>
</protein>
<dbReference type="InterPro" id="IPR035892">
    <property type="entry name" value="C2_domain_sf"/>
</dbReference>
<evidence type="ECO:0008006" key="14">
    <source>
        <dbReference type="Google" id="ProtNLM"/>
    </source>
</evidence>
<gene>
    <name evidence="12" type="ORF">G6F50_000616</name>
</gene>
<feature type="domain" description="C2" evidence="10">
    <location>
        <begin position="623"/>
        <end position="736"/>
    </location>
</feature>
<dbReference type="Gene3D" id="3.30.40.10">
    <property type="entry name" value="Zinc/RING finger domain, C3HC4 (zinc finger)"/>
    <property type="match status" value="1"/>
</dbReference>
<dbReference type="EMBL" id="JAANIU010000039">
    <property type="protein sequence ID" value="KAG1575966.1"/>
    <property type="molecule type" value="Genomic_DNA"/>
</dbReference>
<evidence type="ECO:0000259" key="11">
    <source>
        <dbReference type="PROSITE" id="PS51847"/>
    </source>
</evidence>
<dbReference type="CDD" id="cd21678">
    <property type="entry name" value="SMP_TCB"/>
    <property type="match status" value="1"/>
</dbReference>
<dbReference type="SMART" id="SM00249">
    <property type="entry name" value="PHD"/>
    <property type="match status" value="1"/>
</dbReference>
<comment type="subcellular location">
    <subcellularLocation>
        <location evidence="1">Membrane</location>
    </subcellularLocation>
</comment>
<keyword evidence="9" id="KW-0812">Transmembrane</keyword>
<dbReference type="SUPFAM" id="SSF57903">
    <property type="entry name" value="FYVE/PHD zinc finger"/>
    <property type="match status" value="1"/>
</dbReference>
<feature type="domain" description="C2" evidence="10">
    <location>
        <begin position="489"/>
        <end position="612"/>
    </location>
</feature>
<keyword evidence="3" id="KW-0479">Metal-binding</keyword>
<dbReference type="GO" id="GO:0008270">
    <property type="term" value="F:zinc ion binding"/>
    <property type="evidence" value="ECO:0007669"/>
    <property type="project" value="UniProtKB-KW"/>
</dbReference>
<keyword evidence="5" id="KW-0862">Zinc</keyword>
<comment type="caution">
    <text evidence="12">The sequence shown here is derived from an EMBL/GenBank/DDBJ whole genome shotgun (WGS) entry which is preliminary data.</text>
</comment>
<dbReference type="PROSITE" id="PS50004">
    <property type="entry name" value="C2"/>
    <property type="match status" value="4"/>
</dbReference>
<dbReference type="Proteomes" id="UP000740926">
    <property type="component" value="Unassembled WGS sequence"/>
</dbReference>
<evidence type="ECO:0000256" key="9">
    <source>
        <dbReference type="SAM" id="Phobius"/>
    </source>
</evidence>
<dbReference type="GO" id="GO:0008289">
    <property type="term" value="F:lipid binding"/>
    <property type="evidence" value="ECO:0007669"/>
    <property type="project" value="UniProtKB-KW"/>
</dbReference>
<dbReference type="InterPro" id="IPR056910">
    <property type="entry name" value="TCB1-3_C2"/>
</dbReference>
<dbReference type="PANTHER" id="PTHR46980:SF2">
    <property type="entry name" value="TRICALBIN-1-RELATED"/>
    <property type="match status" value="1"/>
</dbReference>
<feature type="domain" description="C2" evidence="10">
    <location>
        <begin position="1079"/>
        <end position="1195"/>
    </location>
</feature>
<evidence type="ECO:0000256" key="6">
    <source>
        <dbReference type="ARBA" id="ARBA00023055"/>
    </source>
</evidence>
<dbReference type="Pfam" id="PF24920">
    <property type="entry name" value="C2_TCB1"/>
    <property type="match status" value="1"/>
</dbReference>
<keyword evidence="2" id="KW-0813">Transport</keyword>
<accession>A0A9P6ZEX0</accession>
<reference evidence="12 13" key="1">
    <citation type="journal article" date="2020" name="Microb. Genom.">
        <title>Genetic diversity of clinical and environmental Mucorales isolates obtained from an investigation of mucormycosis cases among solid organ transplant recipients.</title>
        <authorList>
            <person name="Nguyen M.H."/>
            <person name="Kaul D."/>
            <person name="Muto C."/>
            <person name="Cheng S.J."/>
            <person name="Richter R.A."/>
            <person name="Bruno V.M."/>
            <person name="Liu G."/>
            <person name="Beyhan S."/>
            <person name="Sundermann A.J."/>
            <person name="Mounaud S."/>
            <person name="Pasculle A.W."/>
            <person name="Nierman W.C."/>
            <person name="Driscoll E."/>
            <person name="Cumbie R."/>
            <person name="Clancy C.J."/>
            <person name="Dupont C.L."/>
        </authorList>
    </citation>
    <scope>NUCLEOTIDE SEQUENCE [LARGE SCALE GENOMIC DNA]</scope>
    <source>
        <strain evidence="12 13">GL24</strain>
    </source>
</reference>
<keyword evidence="6" id="KW-0445">Lipid transport</keyword>